<dbReference type="PANTHER" id="PTHR30203">
    <property type="entry name" value="OUTER MEMBRANE CATION EFFLUX PROTEIN"/>
    <property type="match status" value="1"/>
</dbReference>
<accession>A0ABW3I265</accession>
<dbReference type="RefSeq" id="WP_377714928.1">
    <property type="nucleotide sequence ID" value="NZ_JBHTJM010000008.1"/>
</dbReference>
<dbReference type="SUPFAM" id="SSF56954">
    <property type="entry name" value="Outer membrane efflux proteins (OEP)"/>
    <property type="match status" value="1"/>
</dbReference>
<dbReference type="InterPro" id="IPR010131">
    <property type="entry name" value="MdtP/NodT-like"/>
</dbReference>
<comment type="caution">
    <text evidence="2">The sequence shown here is derived from an EMBL/GenBank/DDBJ whole genome shotgun (WGS) entry which is preliminary data.</text>
</comment>
<dbReference type="Gene3D" id="1.20.1600.10">
    <property type="entry name" value="Outer membrane efflux proteins (OEP)"/>
    <property type="match status" value="1"/>
</dbReference>
<evidence type="ECO:0000313" key="2">
    <source>
        <dbReference type="EMBL" id="MFD0963821.1"/>
    </source>
</evidence>
<evidence type="ECO:0000256" key="1">
    <source>
        <dbReference type="SAM" id="SignalP"/>
    </source>
</evidence>
<feature type="signal peptide" evidence="1">
    <location>
        <begin position="1"/>
        <end position="19"/>
    </location>
</feature>
<reference evidence="3" key="1">
    <citation type="journal article" date="2019" name="Int. J. Syst. Evol. Microbiol.">
        <title>The Global Catalogue of Microorganisms (GCM) 10K type strain sequencing project: providing services to taxonomists for standard genome sequencing and annotation.</title>
        <authorList>
            <consortium name="The Broad Institute Genomics Platform"/>
            <consortium name="The Broad Institute Genome Sequencing Center for Infectious Disease"/>
            <person name="Wu L."/>
            <person name="Ma J."/>
        </authorList>
    </citation>
    <scope>NUCLEOTIDE SEQUENCE [LARGE SCALE GENOMIC DNA]</scope>
    <source>
        <strain evidence="3">CCUG 62114</strain>
    </source>
</reference>
<protein>
    <submittedName>
        <fullName evidence="2">TolC family protein</fullName>
    </submittedName>
</protein>
<dbReference type="Proteomes" id="UP001596997">
    <property type="component" value="Unassembled WGS sequence"/>
</dbReference>
<keyword evidence="3" id="KW-1185">Reference proteome</keyword>
<feature type="chain" id="PRO_5046754222" evidence="1">
    <location>
        <begin position="20"/>
        <end position="405"/>
    </location>
</feature>
<dbReference type="EMBL" id="JBHTJM010000008">
    <property type="protein sequence ID" value="MFD0963821.1"/>
    <property type="molecule type" value="Genomic_DNA"/>
</dbReference>
<name>A0ABW3I265_9FLAO</name>
<evidence type="ECO:0000313" key="3">
    <source>
        <dbReference type="Proteomes" id="UP001596997"/>
    </source>
</evidence>
<organism evidence="2 3">
    <name type="scientific">Pseudofulvibacter geojedonensis</name>
    <dbReference type="NCBI Taxonomy" id="1123758"/>
    <lineage>
        <taxon>Bacteria</taxon>
        <taxon>Pseudomonadati</taxon>
        <taxon>Bacteroidota</taxon>
        <taxon>Flavobacteriia</taxon>
        <taxon>Flavobacteriales</taxon>
        <taxon>Flavobacteriaceae</taxon>
        <taxon>Pseudofulvibacter</taxon>
    </lineage>
</organism>
<sequence>MKKLLIFLFVVSIFNISKAQQLSDVIEEALLSNPKIQAFELKYQVAKEKVNEANTLPNTQLGVGYFASEPETRTGAQRFKISIKQMLPSFGVISARENYINSLADAVYEDVTLEKRKLIVSVSQSYYNLYTITEKQAILNDNIKLLKTYEELALTSVEVDKASAVDVLRLQMRQNELEQLKQVLEQNYLAELTTFNKLLNRDKTTEVIITNKLDIPLESELINSDNLALHPELLKYDKLYISVEQSELLNQKESNPMLGFGLDYIAVSERPNMDFSDNGKDILMPMLSVSIPIFNNKYKSISKQNELKQQKILVQKESRLNKLETLLDKAIKNSNSARISYNTQTKNLKQAKDAESILVKSYETGTIDFNDVLDVQELQLKFQMNQIDSVKKYYLQRTIINYLTK</sequence>
<proteinExistence type="predicted"/>
<gene>
    <name evidence="2" type="ORF">ACFQ1O_07365</name>
</gene>
<keyword evidence="1" id="KW-0732">Signal</keyword>